<dbReference type="PANTHER" id="PTHR13738:SF1">
    <property type="entry name" value="TROPONIN I"/>
    <property type="match status" value="1"/>
</dbReference>
<dbReference type="AlphaFoldDB" id="A0A8T0R2Q9"/>
<dbReference type="EMBL" id="CM029048">
    <property type="protein sequence ID" value="KAG2579540.1"/>
    <property type="molecule type" value="Genomic_DNA"/>
</dbReference>
<comment type="caution">
    <text evidence="2">The sequence shown here is derived from an EMBL/GenBank/DDBJ whole genome shotgun (WGS) entry which is preliminary data.</text>
</comment>
<evidence type="ECO:0000313" key="2">
    <source>
        <dbReference type="EMBL" id="KAG2579540.1"/>
    </source>
</evidence>
<feature type="region of interest" description="Disordered" evidence="1">
    <location>
        <begin position="300"/>
        <end position="370"/>
    </location>
</feature>
<dbReference type="PANTHER" id="PTHR13738">
    <property type="entry name" value="TROPONIN I"/>
    <property type="match status" value="1"/>
</dbReference>
<proteinExistence type="predicted"/>
<accession>A0A8T0R2Q9</accession>
<evidence type="ECO:0008006" key="4">
    <source>
        <dbReference type="Google" id="ProtNLM"/>
    </source>
</evidence>
<feature type="compositionally biased region" description="Basic and acidic residues" evidence="1">
    <location>
        <begin position="300"/>
        <end position="344"/>
    </location>
</feature>
<name>A0A8T0R2Q9_PANVG</name>
<dbReference type="Proteomes" id="UP000823388">
    <property type="component" value="Chromosome 6N"/>
</dbReference>
<keyword evidence="3" id="KW-1185">Reference proteome</keyword>
<evidence type="ECO:0000256" key="1">
    <source>
        <dbReference type="SAM" id="MobiDB-lite"/>
    </source>
</evidence>
<sequence length="465" mass="52900">MYSPAINVRAFQSFCESTKLINLSSSLSAKYNMKPLDAVYQSLPSKFEKLMNRPLACLLDTNMLDRCYDSKKSGVNGKYSLDFDGAFMMSDDLTYGVQEDCDIPLSLSVEKFNLEKLSRRTGSSSNYLGSIPEIGCFRIDEDRTILGEKENQVKLSIPVGRNYSRQCLAAKKPLGYATDINESKGTSSLDLTAGKSYTRKPDRHVNIRVNQDIKNLKENRTSSIRKAGKVTHPLLDRLSKTEMLLSERNRSKTNIEKGCRPRNIISNVTSFIPLVKQKQRSLTSCIKRDVRVRALEVAEAAKRREEKKQTEREKRKAAVELERERLKQEKEHRQKQVEQQKKTCADIITRKRQRENDGKRGNERKKKCIEGAPKHQKQLVEKMHSPNAMNDACPNNTDAKDLVENLVRGLKNQLLPDERIESVHSLLASQSSSLNGVSADWKYEGSGFQVQEGLSDDVDMVYSFY</sequence>
<reference evidence="2" key="1">
    <citation type="submission" date="2020-05" db="EMBL/GenBank/DDBJ databases">
        <title>WGS assembly of Panicum virgatum.</title>
        <authorList>
            <person name="Lovell J.T."/>
            <person name="Jenkins J."/>
            <person name="Shu S."/>
            <person name="Juenger T.E."/>
            <person name="Schmutz J."/>
        </authorList>
    </citation>
    <scope>NUCLEOTIDE SEQUENCE</scope>
    <source>
        <strain evidence="2">AP13</strain>
    </source>
</reference>
<gene>
    <name evidence="2" type="ORF">PVAP13_6NG271350</name>
</gene>
<evidence type="ECO:0000313" key="3">
    <source>
        <dbReference type="Proteomes" id="UP000823388"/>
    </source>
</evidence>
<protein>
    <recommendedName>
        <fullName evidence="4">Inner centromere protein ARK-binding domain-containing protein</fullName>
    </recommendedName>
</protein>
<organism evidence="2 3">
    <name type="scientific">Panicum virgatum</name>
    <name type="common">Blackwell switchgrass</name>
    <dbReference type="NCBI Taxonomy" id="38727"/>
    <lineage>
        <taxon>Eukaryota</taxon>
        <taxon>Viridiplantae</taxon>
        <taxon>Streptophyta</taxon>
        <taxon>Embryophyta</taxon>
        <taxon>Tracheophyta</taxon>
        <taxon>Spermatophyta</taxon>
        <taxon>Magnoliopsida</taxon>
        <taxon>Liliopsida</taxon>
        <taxon>Poales</taxon>
        <taxon>Poaceae</taxon>
        <taxon>PACMAD clade</taxon>
        <taxon>Panicoideae</taxon>
        <taxon>Panicodae</taxon>
        <taxon>Paniceae</taxon>
        <taxon>Panicinae</taxon>
        <taxon>Panicum</taxon>
        <taxon>Panicum sect. Hiantes</taxon>
    </lineage>
</organism>
<dbReference type="InterPro" id="IPR050875">
    <property type="entry name" value="Troponin_I"/>
</dbReference>